<protein>
    <submittedName>
        <fullName evidence="3">Uncharacterized protein</fullName>
    </submittedName>
</protein>
<dbReference type="OrthoDB" id="2398617at2759"/>
<dbReference type="Proteomes" id="UP000612746">
    <property type="component" value="Unassembled WGS sequence"/>
</dbReference>
<feature type="transmembrane region" description="Helical" evidence="2">
    <location>
        <begin position="94"/>
        <end position="114"/>
    </location>
</feature>
<dbReference type="EMBL" id="JAEPRA010000003">
    <property type="protein sequence ID" value="KAG2187516.1"/>
    <property type="molecule type" value="Genomic_DNA"/>
</dbReference>
<keyword evidence="2" id="KW-0812">Transmembrane</keyword>
<feature type="transmembrane region" description="Helical" evidence="2">
    <location>
        <begin position="243"/>
        <end position="265"/>
    </location>
</feature>
<evidence type="ECO:0000313" key="3">
    <source>
        <dbReference type="EMBL" id="KAG2187516.1"/>
    </source>
</evidence>
<comment type="caution">
    <text evidence="3">The sequence shown here is derived from an EMBL/GenBank/DDBJ whole genome shotgun (WGS) entry which is preliminary data.</text>
</comment>
<feature type="region of interest" description="Disordered" evidence="1">
    <location>
        <begin position="1"/>
        <end position="67"/>
    </location>
</feature>
<feature type="transmembrane region" description="Helical" evidence="2">
    <location>
        <begin position="285"/>
        <end position="303"/>
    </location>
</feature>
<reference evidence="3" key="1">
    <citation type="submission" date="2020-12" db="EMBL/GenBank/DDBJ databases">
        <title>Metabolic potential, ecology and presence of endohyphal bacteria is reflected in genomic diversity of Mucoromycotina.</title>
        <authorList>
            <person name="Muszewska A."/>
            <person name="Okrasinska A."/>
            <person name="Steczkiewicz K."/>
            <person name="Drgas O."/>
            <person name="Orlowska M."/>
            <person name="Perlinska-Lenart U."/>
            <person name="Aleksandrzak-Piekarczyk T."/>
            <person name="Szatraj K."/>
            <person name="Zielenkiewicz U."/>
            <person name="Pilsyk S."/>
            <person name="Malc E."/>
            <person name="Mieczkowski P."/>
            <person name="Kruszewska J.S."/>
            <person name="Biernat P."/>
            <person name="Pawlowska J."/>
        </authorList>
    </citation>
    <scope>NUCLEOTIDE SEQUENCE</scope>
    <source>
        <strain evidence="3">WA0000051536</strain>
    </source>
</reference>
<keyword evidence="2" id="KW-1133">Transmembrane helix</keyword>
<gene>
    <name evidence="3" type="ORF">INT44_005205</name>
</gene>
<proteinExistence type="predicted"/>
<dbReference type="AlphaFoldDB" id="A0A8H7Q9Y7"/>
<evidence type="ECO:0000256" key="2">
    <source>
        <dbReference type="SAM" id="Phobius"/>
    </source>
</evidence>
<organism evidence="3 4">
    <name type="scientific">Umbelopsis vinacea</name>
    <dbReference type="NCBI Taxonomy" id="44442"/>
    <lineage>
        <taxon>Eukaryota</taxon>
        <taxon>Fungi</taxon>
        <taxon>Fungi incertae sedis</taxon>
        <taxon>Mucoromycota</taxon>
        <taxon>Mucoromycotina</taxon>
        <taxon>Umbelopsidomycetes</taxon>
        <taxon>Umbelopsidales</taxon>
        <taxon>Umbelopsidaceae</taxon>
        <taxon>Umbelopsis</taxon>
    </lineage>
</organism>
<keyword evidence="4" id="KW-1185">Reference proteome</keyword>
<name>A0A8H7Q9Y7_9FUNG</name>
<sequence length="314" mass="34957">MRVDSVALDVDGPGPKHKPSGDELHRQYSYASTAPSAPEEPRRRSIHPRRSTLMSTNSNKEDKNKLRAKMKNKTRLANIGDWIPDWRRFSIKDIVGIILALAGAILTLLCLTGATSNSTSSVYFARVYKREGGVGEARFGLRGYCISTPSSSMQCSPSTDFIYIPWHVTTSSFLNTTFPTWFEDPVTPDQDIDPLAAPSPPHDVSITAAMSISVICAFIGLICQISRFIRGFNYDDSNYTRGFLLAFSTVTSLLSMALSLLMYMNGCQELESEYPHVQTRKGPCLAMMGTAFGCLLLSTIMFFDKFLHDDRQLY</sequence>
<evidence type="ECO:0000256" key="1">
    <source>
        <dbReference type="SAM" id="MobiDB-lite"/>
    </source>
</evidence>
<evidence type="ECO:0000313" key="4">
    <source>
        <dbReference type="Proteomes" id="UP000612746"/>
    </source>
</evidence>
<feature type="transmembrane region" description="Helical" evidence="2">
    <location>
        <begin position="204"/>
        <end position="223"/>
    </location>
</feature>
<keyword evidence="2" id="KW-0472">Membrane</keyword>
<dbReference type="Gene3D" id="1.20.140.150">
    <property type="match status" value="1"/>
</dbReference>
<accession>A0A8H7Q9Y7</accession>